<keyword evidence="3" id="KW-0238">DNA-binding</keyword>
<gene>
    <name evidence="5" type="ORF">SAMN05421659_102220</name>
</gene>
<keyword evidence="6" id="KW-1185">Reference proteome</keyword>
<dbReference type="PANTHER" id="PTHR30408:SF12">
    <property type="entry name" value="TYPE I RESTRICTION ENZYME MJAVIII SPECIFICITY SUBUNIT"/>
    <property type="match status" value="1"/>
</dbReference>
<name>A0A1I0MY18_9FIRM</name>
<dbReference type="AlphaFoldDB" id="A0A1I0MY18"/>
<organism evidence="5 6">
    <name type="scientific">[Clostridium] fimetarium</name>
    <dbReference type="NCBI Taxonomy" id="99656"/>
    <lineage>
        <taxon>Bacteria</taxon>
        <taxon>Bacillati</taxon>
        <taxon>Bacillota</taxon>
        <taxon>Clostridia</taxon>
        <taxon>Lachnospirales</taxon>
        <taxon>Lachnospiraceae</taxon>
    </lineage>
</organism>
<feature type="domain" description="Type I restriction modification DNA specificity" evidence="4">
    <location>
        <begin position="227"/>
        <end position="368"/>
    </location>
</feature>
<evidence type="ECO:0000256" key="2">
    <source>
        <dbReference type="ARBA" id="ARBA00022747"/>
    </source>
</evidence>
<dbReference type="InterPro" id="IPR000055">
    <property type="entry name" value="Restrct_endonuc_typeI_TRD"/>
</dbReference>
<evidence type="ECO:0000256" key="1">
    <source>
        <dbReference type="ARBA" id="ARBA00010923"/>
    </source>
</evidence>
<dbReference type="GO" id="GO:0003677">
    <property type="term" value="F:DNA binding"/>
    <property type="evidence" value="ECO:0007669"/>
    <property type="project" value="UniProtKB-KW"/>
</dbReference>
<evidence type="ECO:0000259" key="4">
    <source>
        <dbReference type="Pfam" id="PF01420"/>
    </source>
</evidence>
<reference evidence="5 6" key="1">
    <citation type="submission" date="2016-10" db="EMBL/GenBank/DDBJ databases">
        <authorList>
            <person name="de Groot N.N."/>
        </authorList>
    </citation>
    <scope>NUCLEOTIDE SEQUENCE [LARGE SCALE GENOMIC DNA]</scope>
    <source>
        <strain evidence="5 6">DSM 9179</strain>
    </source>
</reference>
<dbReference type="SUPFAM" id="SSF116734">
    <property type="entry name" value="DNA methylase specificity domain"/>
    <property type="match status" value="2"/>
</dbReference>
<evidence type="ECO:0000256" key="3">
    <source>
        <dbReference type="ARBA" id="ARBA00023125"/>
    </source>
</evidence>
<dbReference type="Gene3D" id="3.90.220.20">
    <property type="entry name" value="DNA methylase specificity domains"/>
    <property type="match status" value="2"/>
</dbReference>
<dbReference type="InterPro" id="IPR052021">
    <property type="entry name" value="Type-I_RS_S_subunit"/>
</dbReference>
<dbReference type="GO" id="GO:0009307">
    <property type="term" value="P:DNA restriction-modification system"/>
    <property type="evidence" value="ECO:0007669"/>
    <property type="project" value="UniProtKB-KW"/>
</dbReference>
<dbReference type="CDD" id="cd17288">
    <property type="entry name" value="RMtype1_S_LlaAI06ORF1089P_TRD1-CR1_like"/>
    <property type="match status" value="1"/>
</dbReference>
<dbReference type="Pfam" id="PF01420">
    <property type="entry name" value="Methylase_S"/>
    <property type="match status" value="2"/>
</dbReference>
<dbReference type="Gene3D" id="1.10.287.1120">
    <property type="entry name" value="Bipartite methylase S protein"/>
    <property type="match status" value="1"/>
</dbReference>
<dbReference type="CDD" id="cd17248">
    <property type="entry name" value="RMtype1_S_AmiI-TRD2-CR2_like"/>
    <property type="match status" value="1"/>
</dbReference>
<keyword evidence="2" id="KW-0680">Restriction system</keyword>
<protein>
    <submittedName>
        <fullName evidence="5">Type I restriction enzyme, S subunit</fullName>
    </submittedName>
</protein>
<evidence type="ECO:0000313" key="6">
    <source>
        <dbReference type="Proteomes" id="UP000199701"/>
    </source>
</evidence>
<dbReference type="EMBL" id="FOJI01000002">
    <property type="protein sequence ID" value="SEV93338.1"/>
    <property type="molecule type" value="Genomic_DNA"/>
</dbReference>
<dbReference type="STRING" id="99656.SAMN05421659_102220"/>
<proteinExistence type="inferred from homology"/>
<dbReference type="PANTHER" id="PTHR30408">
    <property type="entry name" value="TYPE-1 RESTRICTION ENZYME ECOKI SPECIFICITY PROTEIN"/>
    <property type="match status" value="1"/>
</dbReference>
<dbReference type="Proteomes" id="UP000199701">
    <property type="component" value="Unassembled WGS sequence"/>
</dbReference>
<feature type="domain" description="Type I restriction modification DNA specificity" evidence="4">
    <location>
        <begin position="19"/>
        <end position="195"/>
    </location>
</feature>
<accession>A0A1I0MY18</accession>
<comment type="similarity">
    <text evidence="1">Belongs to the type-I restriction system S methylase family.</text>
</comment>
<dbReference type="RefSeq" id="WP_170841278.1">
    <property type="nucleotide sequence ID" value="NZ_FOJI01000002.1"/>
</dbReference>
<evidence type="ECO:0000313" key="5">
    <source>
        <dbReference type="EMBL" id="SEV93338.1"/>
    </source>
</evidence>
<sequence>MMTTKRNEGYKETKLGWIPVSWNICNIDEVAKRFTGHTPDKKNINYWNGTIPWISLKDLSKLDKGFIFETTDYTSAEGIKNSSAVLLPSGTVIISRDATVGKIGIMATEMATSQHFVNYVCGEQLNNVFLYYYLMNCKKVFQNIAIGSTIKTIGMKFFVKMQLILPDIKEQKKIALILLNIDKLLDDNGYKLKELNQLKKALAQKLLTEGIGHTKFKDSEVGRIALEWNVIKLKEIAQICYGKNQKDVIDNQGIYDILGTGGIMGRANKFLWDKPSVLIGRKGTIDKPMYIERPFWTVDTLFYTKVNEKYLAKWLYYYLDNLNLGKYNEATGVPSLSTSNLNAIDVAVPSLNEQKKISDILSGIDNCIFQYQSQKSDYTQLKEGLMQQLLTGKIRV</sequence>
<dbReference type="InterPro" id="IPR044946">
    <property type="entry name" value="Restrct_endonuc_typeI_TRD_sf"/>
</dbReference>